<dbReference type="SUPFAM" id="SSF53335">
    <property type="entry name" value="S-adenosyl-L-methionine-dependent methyltransferases"/>
    <property type="match status" value="1"/>
</dbReference>
<comment type="caution">
    <text evidence="2">The sequence shown here is derived from an EMBL/GenBank/DDBJ whole genome shotgun (WGS) entry which is preliminary data.</text>
</comment>
<dbReference type="EC" id="2.1.1.-" evidence="2"/>
<dbReference type="Pfam" id="PF13847">
    <property type="entry name" value="Methyltransf_31"/>
    <property type="match status" value="1"/>
</dbReference>
<keyword evidence="3" id="KW-1185">Reference proteome</keyword>
<gene>
    <name evidence="2" type="ORF">ACFFH7_19165</name>
</gene>
<proteinExistence type="predicted"/>
<name>A0ABV6MUY7_9PSEU</name>
<dbReference type="GO" id="GO:0008168">
    <property type="term" value="F:methyltransferase activity"/>
    <property type="evidence" value="ECO:0007669"/>
    <property type="project" value="UniProtKB-KW"/>
</dbReference>
<dbReference type="InterPro" id="IPR029063">
    <property type="entry name" value="SAM-dependent_MTases_sf"/>
</dbReference>
<protein>
    <submittedName>
        <fullName evidence="2">SAM-dependent methyltransferase</fullName>
        <ecNumber evidence="2">2.1.1.-</ecNumber>
    </submittedName>
</protein>
<evidence type="ECO:0000313" key="2">
    <source>
        <dbReference type="EMBL" id="MFC0543631.1"/>
    </source>
</evidence>
<organism evidence="2 3">
    <name type="scientific">Kutzneria chonburiensis</name>
    <dbReference type="NCBI Taxonomy" id="1483604"/>
    <lineage>
        <taxon>Bacteria</taxon>
        <taxon>Bacillati</taxon>
        <taxon>Actinomycetota</taxon>
        <taxon>Actinomycetes</taxon>
        <taxon>Pseudonocardiales</taxon>
        <taxon>Pseudonocardiaceae</taxon>
        <taxon>Kutzneria</taxon>
    </lineage>
</organism>
<dbReference type="CDD" id="cd02440">
    <property type="entry name" value="AdoMet_MTases"/>
    <property type="match status" value="1"/>
</dbReference>
<dbReference type="Gene3D" id="3.40.50.150">
    <property type="entry name" value="Vaccinia Virus protein VP39"/>
    <property type="match status" value="1"/>
</dbReference>
<keyword evidence="2" id="KW-0808">Transferase</keyword>
<keyword evidence="2" id="KW-0489">Methyltransferase</keyword>
<dbReference type="Proteomes" id="UP001589810">
    <property type="component" value="Unassembled WGS sequence"/>
</dbReference>
<dbReference type="GO" id="GO:0032259">
    <property type="term" value="P:methylation"/>
    <property type="evidence" value="ECO:0007669"/>
    <property type="project" value="UniProtKB-KW"/>
</dbReference>
<reference evidence="2 3" key="1">
    <citation type="submission" date="2024-09" db="EMBL/GenBank/DDBJ databases">
        <authorList>
            <person name="Sun Q."/>
            <person name="Mori K."/>
        </authorList>
    </citation>
    <scope>NUCLEOTIDE SEQUENCE [LARGE SCALE GENOMIC DNA]</scope>
    <source>
        <strain evidence="2 3">TBRC 1432</strain>
    </source>
</reference>
<dbReference type="RefSeq" id="WP_273940180.1">
    <property type="nucleotide sequence ID" value="NZ_CP097263.1"/>
</dbReference>
<dbReference type="InterPro" id="IPR025714">
    <property type="entry name" value="Methyltranfer_dom"/>
</dbReference>
<accession>A0ABV6MUY7</accession>
<sequence length="242" mass="26516">MTLTPLYDDLVFHGPMSSYRADLLVRSLGPLDGQHVVDLGCGWAELLLRTVAAGATGEGVDLSADDIAHGRKLAADRGLSSRVTLSVGDAGEWSGSADVLIVNGSTQVFGGDPVRHTANTLAAGRRILRPGGRLLLGEGFWEREPTPSQLAAMPIPREQYGSVDSLVDLAFSHGYRLRWLSQASQDEWDEFESGHALAYERRLADHPDDTTVRERADQQRTWRLKGWRGVLGMVYLTLVLPR</sequence>
<dbReference type="EMBL" id="JBHLUD010000006">
    <property type="protein sequence ID" value="MFC0543631.1"/>
    <property type="molecule type" value="Genomic_DNA"/>
</dbReference>
<feature type="domain" description="Methyltransferase" evidence="1">
    <location>
        <begin position="32"/>
        <end position="137"/>
    </location>
</feature>
<evidence type="ECO:0000259" key="1">
    <source>
        <dbReference type="Pfam" id="PF13847"/>
    </source>
</evidence>
<evidence type="ECO:0000313" key="3">
    <source>
        <dbReference type="Proteomes" id="UP001589810"/>
    </source>
</evidence>